<gene>
    <name evidence="4" type="ORF">DXU93_14760</name>
</gene>
<evidence type="ECO:0000256" key="2">
    <source>
        <dbReference type="SAM" id="SignalP"/>
    </source>
</evidence>
<dbReference type="OrthoDB" id="6278496at2"/>
<sequence>MKQFALLMSMLISLGLNAQNWAPVGAEWYYSEIPVQQEGVTFSKIEVEKDTIVNGQQCSKIIGNFQCPWSGPQFTYESNDTIYFYNSEVDTFQFLFDIGASPGDTWEINYIPTSISTDTAKFIVDSVGQTNTAGETLRIVHITQMNVNDVNFGFYGPIIERVGAPQLLTNYFNCHPEGQIRCYSDQLINYHKDTSIPCDYSTVGLTEEAKSNINIYPNPVNNALKISSNFEKKYTYEIYNLIGEKVSFGGVLNNQIDVSSLEYGTYLLKLNDGLEEFSVIKFMKR</sequence>
<evidence type="ECO:0000256" key="1">
    <source>
        <dbReference type="ARBA" id="ARBA00022729"/>
    </source>
</evidence>
<dbReference type="Proteomes" id="UP000257127">
    <property type="component" value="Unassembled WGS sequence"/>
</dbReference>
<name>A0A3E1EUC6_9FLAO</name>
<reference evidence="4 5" key="1">
    <citation type="submission" date="2018-08" db="EMBL/GenBank/DDBJ databases">
        <title>The draft genome squence of Brumimicrobium sp. N62.</title>
        <authorList>
            <person name="Du Z.-J."/>
            <person name="Luo H.-R."/>
        </authorList>
    </citation>
    <scope>NUCLEOTIDE SEQUENCE [LARGE SCALE GENOMIC DNA]</scope>
    <source>
        <strain evidence="4 5">N62</strain>
    </source>
</reference>
<accession>A0A3E1EUC6</accession>
<organism evidence="4 5">
    <name type="scientific">Brumimicrobium aurantiacum</name>
    <dbReference type="NCBI Taxonomy" id="1737063"/>
    <lineage>
        <taxon>Bacteria</taxon>
        <taxon>Pseudomonadati</taxon>
        <taxon>Bacteroidota</taxon>
        <taxon>Flavobacteriia</taxon>
        <taxon>Flavobacteriales</taxon>
        <taxon>Crocinitomicaceae</taxon>
        <taxon>Brumimicrobium</taxon>
    </lineage>
</organism>
<evidence type="ECO:0000259" key="3">
    <source>
        <dbReference type="Pfam" id="PF18962"/>
    </source>
</evidence>
<comment type="caution">
    <text evidence="4">The sequence shown here is derived from an EMBL/GenBank/DDBJ whole genome shotgun (WGS) entry which is preliminary data.</text>
</comment>
<evidence type="ECO:0000313" key="5">
    <source>
        <dbReference type="Proteomes" id="UP000257127"/>
    </source>
</evidence>
<protein>
    <submittedName>
        <fullName evidence="4">T9SS C-terminal target domain-containing protein</fullName>
    </submittedName>
</protein>
<dbReference type="EMBL" id="QURB01000014">
    <property type="protein sequence ID" value="RFC53112.1"/>
    <property type="molecule type" value="Genomic_DNA"/>
</dbReference>
<keyword evidence="5" id="KW-1185">Reference proteome</keyword>
<dbReference type="AlphaFoldDB" id="A0A3E1EUC6"/>
<dbReference type="Pfam" id="PF18962">
    <property type="entry name" value="Por_Secre_tail"/>
    <property type="match status" value="1"/>
</dbReference>
<proteinExistence type="predicted"/>
<feature type="chain" id="PRO_5017696537" evidence="2">
    <location>
        <begin position="19"/>
        <end position="285"/>
    </location>
</feature>
<evidence type="ECO:0000313" key="4">
    <source>
        <dbReference type="EMBL" id="RFC53112.1"/>
    </source>
</evidence>
<dbReference type="InterPro" id="IPR026444">
    <property type="entry name" value="Secre_tail"/>
</dbReference>
<feature type="signal peptide" evidence="2">
    <location>
        <begin position="1"/>
        <end position="18"/>
    </location>
</feature>
<keyword evidence="1 2" id="KW-0732">Signal</keyword>
<feature type="domain" description="Secretion system C-terminal sorting" evidence="3">
    <location>
        <begin position="215"/>
        <end position="276"/>
    </location>
</feature>
<dbReference type="NCBIfam" id="TIGR04183">
    <property type="entry name" value="Por_Secre_tail"/>
    <property type="match status" value="1"/>
</dbReference>
<dbReference type="RefSeq" id="WP_116882078.1">
    <property type="nucleotide sequence ID" value="NZ_QURB01000014.1"/>
</dbReference>